<keyword evidence="2" id="KW-1185">Reference proteome</keyword>
<name>A0A7G9FYQ1_9FIRM</name>
<reference evidence="1 2" key="1">
    <citation type="submission" date="2020-08" db="EMBL/GenBank/DDBJ databases">
        <authorList>
            <person name="Liu C."/>
            <person name="Sun Q."/>
        </authorList>
    </citation>
    <scope>NUCLEOTIDE SEQUENCE [LARGE SCALE GENOMIC DNA]</scope>
    <source>
        <strain evidence="1 2">NSJ-8</strain>
    </source>
</reference>
<proteinExistence type="predicted"/>
<organism evidence="1 2">
    <name type="scientific">Simiaoa sunii</name>
    <dbReference type="NCBI Taxonomy" id="2763672"/>
    <lineage>
        <taxon>Bacteria</taxon>
        <taxon>Bacillati</taxon>
        <taxon>Bacillota</taxon>
        <taxon>Clostridia</taxon>
        <taxon>Lachnospirales</taxon>
        <taxon>Lachnospiraceae</taxon>
        <taxon>Simiaoa</taxon>
    </lineage>
</organism>
<evidence type="ECO:0000313" key="1">
    <source>
        <dbReference type="EMBL" id="QNM03683.1"/>
    </source>
</evidence>
<protein>
    <submittedName>
        <fullName evidence="1">Uncharacterized protein</fullName>
    </submittedName>
</protein>
<dbReference type="KEGG" id="ssun:H9Q77_06230"/>
<gene>
    <name evidence="1" type="ORF">H9Q77_06230</name>
</gene>
<accession>A0A7G9FYQ1</accession>
<dbReference type="RefSeq" id="WP_249326874.1">
    <property type="nucleotide sequence ID" value="NZ_CP060633.1"/>
</dbReference>
<dbReference type="EMBL" id="CP060633">
    <property type="protein sequence ID" value="QNM03683.1"/>
    <property type="molecule type" value="Genomic_DNA"/>
</dbReference>
<sequence>MINPGMMMKLMNAKNTFESNHPKFAAFVSKFFMGGAITEGTIIEITITRPGEEPVSTNLKVQKSDLDLVEELKNLR</sequence>
<dbReference type="Proteomes" id="UP000515981">
    <property type="component" value="Chromosome"/>
</dbReference>
<dbReference type="AlphaFoldDB" id="A0A7G9FYQ1"/>
<evidence type="ECO:0000313" key="2">
    <source>
        <dbReference type="Proteomes" id="UP000515981"/>
    </source>
</evidence>